<dbReference type="CAZy" id="GT26">
    <property type="family name" value="Glycosyltransferase Family 26"/>
</dbReference>
<name>D7DLE9_METV0</name>
<dbReference type="AlphaFoldDB" id="D7DLE9"/>
<dbReference type="NCBIfam" id="TIGR00696">
    <property type="entry name" value="wecG_tagA_cpsF"/>
    <property type="match status" value="1"/>
</dbReference>
<evidence type="ECO:0000256" key="2">
    <source>
        <dbReference type="ARBA" id="ARBA00022679"/>
    </source>
</evidence>
<dbReference type="InterPro" id="IPR004629">
    <property type="entry name" value="WecG_TagA_CpsF"/>
</dbReference>
<dbReference type="PANTHER" id="PTHR34136">
    <property type="match status" value="1"/>
</dbReference>
<keyword evidence="4" id="KW-1185">Reference proteome</keyword>
<dbReference type="KEGG" id="meh:M301_2255"/>
<dbReference type="Pfam" id="PF03808">
    <property type="entry name" value="Glyco_tran_WecG"/>
    <property type="match status" value="1"/>
</dbReference>
<dbReference type="STRING" id="666681.M301_2255"/>
<evidence type="ECO:0000313" key="4">
    <source>
        <dbReference type="Proteomes" id="UP000000383"/>
    </source>
</evidence>
<dbReference type="CDD" id="cd06533">
    <property type="entry name" value="Glyco_transf_WecG_TagA"/>
    <property type="match status" value="1"/>
</dbReference>
<organism evidence="3 4">
    <name type="scientific">Methylotenera versatilis (strain 301)</name>
    <dbReference type="NCBI Taxonomy" id="666681"/>
    <lineage>
        <taxon>Bacteria</taxon>
        <taxon>Pseudomonadati</taxon>
        <taxon>Pseudomonadota</taxon>
        <taxon>Betaproteobacteria</taxon>
        <taxon>Nitrosomonadales</taxon>
        <taxon>Methylophilaceae</taxon>
        <taxon>Methylotenera</taxon>
    </lineage>
</organism>
<sequence>MLNNTTVYIAGYPVRETTQNGLVNSIFSRISASKKSVLFFANTNFIVNCRLLAERFYIDDVVIVNDGLGMDIASILMHGRKFKANLNGTDFMPYFFSESQKKLRVFLLGGSPTAINGAACYLEQKLGHVVVGTCDGYDGIKNASNLVDIINAASTDVVLVALGNAQQEEWILDNYQQINANFFAGVGGLFDFWSGDKPRAPKWLQNIRMEWFYRLCIEPKRLYKRYTLDVLRFLVSCIQYRKQGVK</sequence>
<dbReference type="RefSeq" id="WP_013148928.1">
    <property type="nucleotide sequence ID" value="NC_014207.1"/>
</dbReference>
<proteinExistence type="predicted"/>
<dbReference type="EMBL" id="CP002056">
    <property type="protein sequence ID" value="ADI30620.1"/>
    <property type="molecule type" value="Genomic_DNA"/>
</dbReference>
<keyword evidence="2 3" id="KW-0808">Transferase</keyword>
<gene>
    <name evidence="3" type="ordered locus">M301_2255</name>
</gene>
<dbReference type="Proteomes" id="UP000000383">
    <property type="component" value="Chromosome"/>
</dbReference>
<keyword evidence="1" id="KW-0328">Glycosyltransferase</keyword>
<accession>D7DLE9</accession>
<dbReference type="HOGENOM" id="CLU_063203_1_0_4"/>
<protein>
    <submittedName>
        <fullName evidence="3">Glycosyl transferase, WecB/TagA/CpsF family</fullName>
    </submittedName>
</protein>
<dbReference type="PANTHER" id="PTHR34136:SF1">
    <property type="entry name" value="UDP-N-ACETYL-D-MANNOSAMINURONIC ACID TRANSFERASE"/>
    <property type="match status" value="1"/>
</dbReference>
<dbReference type="GO" id="GO:0016758">
    <property type="term" value="F:hexosyltransferase activity"/>
    <property type="evidence" value="ECO:0007669"/>
    <property type="project" value="TreeGrafter"/>
</dbReference>
<dbReference type="eggNOG" id="COG1922">
    <property type="taxonomic scope" value="Bacteria"/>
</dbReference>
<reference evidence="4" key="1">
    <citation type="submission" date="2010-05" db="EMBL/GenBank/DDBJ databases">
        <title>Complete sequence of Methylotenera sp. 301.</title>
        <authorList>
            <person name="Lucas S."/>
            <person name="Copeland A."/>
            <person name="Lapidus A."/>
            <person name="Cheng J.-F."/>
            <person name="Bruce D."/>
            <person name="Goodwin L."/>
            <person name="Pitluck S."/>
            <person name="Clum A."/>
            <person name="Land M."/>
            <person name="Hauser L."/>
            <person name="Kyrpides N."/>
            <person name="Ivanova N."/>
            <person name="Chistoservova L."/>
            <person name="Kalyuzhnaya M."/>
            <person name="Woyke T."/>
        </authorList>
    </citation>
    <scope>NUCLEOTIDE SEQUENCE [LARGE SCALE GENOMIC DNA]</scope>
    <source>
        <strain evidence="4">301</strain>
    </source>
</reference>
<dbReference type="OrthoDB" id="433681at2"/>
<evidence type="ECO:0000256" key="1">
    <source>
        <dbReference type="ARBA" id="ARBA00022676"/>
    </source>
</evidence>
<evidence type="ECO:0000313" key="3">
    <source>
        <dbReference type="EMBL" id="ADI30620.1"/>
    </source>
</evidence>
<reference evidence="3 4" key="2">
    <citation type="journal article" date="2011" name="J. Bacteriol.">
        <title>Genomes of three methylotrophs from a single niche uncover genetic and metabolic divergence of Methylophilaceae.</title>
        <authorList>
            <person name="Lapidus A."/>
            <person name="Clum A."/>
            <person name="Labutti K."/>
            <person name="Kaluzhnaya M.G."/>
            <person name="Lim S."/>
            <person name="Beck D.A."/>
            <person name="Glavina Del Rio T."/>
            <person name="Nolan M."/>
            <person name="Mavromatis K."/>
            <person name="Huntemann M."/>
            <person name="Lucas S."/>
            <person name="Lidstrom M.E."/>
            <person name="Ivanova N."/>
            <person name="Chistoserdova L."/>
        </authorList>
    </citation>
    <scope>NUCLEOTIDE SEQUENCE [LARGE SCALE GENOMIC DNA]</scope>
    <source>
        <strain evidence="3 4">301</strain>
    </source>
</reference>